<dbReference type="InterPro" id="IPR029149">
    <property type="entry name" value="Creatin/AminoP/Spt16_N"/>
</dbReference>
<evidence type="ECO:0008006" key="2">
    <source>
        <dbReference type="Google" id="ProtNLM"/>
    </source>
</evidence>
<sequence length="93" mass="10690">VFERYFPQEEYEDRWARLHSEMKARNTEVAVIFARGGGTYERFQDVYYLSNFYSLQSGQSACSFREKEDGTPVISAAGYGIIVARLGHEPILI</sequence>
<feature type="non-terminal residue" evidence="1">
    <location>
        <position position="1"/>
    </location>
</feature>
<name>A0A383CGT7_9ZZZZ</name>
<gene>
    <name evidence="1" type="ORF">METZ01_LOCUS484205</name>
</gene>
<reference evidence="1" key="1">
    <citation type="submission" date="2018-05" db="EMBL/GenBank/DDBJ databases">
        <authorList>
            <person name="Lanie J.A."/>
            <person name="Ng W.-L."/>
            <person name="Kazmierczak K.M."/>
            <person name="Andrzejewski T.M."/>
            <person name="Davidsen T.M."/>
            <person name="Wayne K.J."/>
            <person name="Tettelin H."/>
            <person name="Glass J.I."/>
            <person name="Rusch D."/>
            <person name="Podicherti R."/>
            <person name="Tsui H.-C.T."/>
            <person name="Winkler M.E."/>
        </authorList>
    </citation>
    <scope>NUCLEOTIDE SEQUENCE</scope>
</reference>
<accession>A0A383CGT7</accession>
<dbReference type="AlphaFoldDB" id="A0A383CGT7"/>
<proteinExistence type="predicted"/>
<organism evidence="1">
    <name type="scientific">marine metagenome</name>
    <dbReference type="NCBI Taxonomy" id="408172"/>
    <lineage>
        <taxon>unclassified sequences</taxon>
        <taxon>metagenomes</taxon>
        <taxon>ecological metagenomes</taxon>
    </lineage>
</organism>
<dbReference type="EMBL" id="UINC01208685">
    <property type="protein sequence ID" value="SVE31351.1"/>
    <property type="molecule type" value="Genomic_DNA"/>
</dbReference>
<protein>
    <recommendedName>
        <fullName evidence="2">Creatinase N-terminal domain-containing protein</fullName>
    </recommendedName>
</protein>
<dbReference type="Gene3D" id="3.40.350.10">
    <property type="entry name" value="Creatinase/prolidase N-terminal domain"/>
    <property type="match status" value="1"/>
</dbReference>
<feature type="non-terminal residue" evidence="1">
    <location>
        <position position="93"/>
    </location>
</feature>
<evidence type="ECO:0000313" key="1">
    <source>
        <dbReference type="EMBL" id="SVE31351.1"/>
    </source>
</evidence>
<dbReference type="SUPFAM" id="SSF53092">
    <property type="entry name" value="Creatinase/prolidase N-terminal domain"/>
    <property type="match status" value="1"/>
</dbReference>